<dbReference type="EMBL" id="DYXT01000057">
    <property type="protein sequence ID" value="HJE40124.1"/>
    <property type="molecule type" value="Genomic_DNA"/>
</dbReference>
<gene>
    <name evidence="1" type="ORF">K8V47_10280</name>
</gene>
<name>A0A4Q0U8P0_9BACT</name>
<sequence>MEKDKRKYRICFIDYMWYVAEIWSEREHNNLNGRMLLFLCWLYVILIPLGLPLALHLFSWVVAVPVEIILCLFPALLCKLRYTSGRREVLLEHYGKMKHPGRKLVQIAIVAIALTVVNVALMFHLGFIHF</sequence>
<accession>A0A4Q0U8P0</accession>
<reference evidence="1" key="1">
    <citation type="journal article" date="2021" name="PeerJ">
        <title>Extensive microbial diversity within the chicken gut microbiome revealed by metagenomics and culture.</title>
        <authorList>
            <person name="Gilroy R."/>
            <person name="Ravi A."/>
            <person name="Getino M."/>
            <person name="Pursley I."/>
            <person name="Horton D.L."/>
            <person name="Alikhan N.F."/>
            <person name="Baker D."/>
            <person name="Gharbi K."/>
            <person name="Hall N."/>
            <person name="Watson M."/>
            <person name="Adriaenssens E.M."/>
            <person name="Foster-Nyarko E."/>
            <person name="Jarju S."/>
            <person name="Secka A."/>
            <person name="Antonio M."/>
            <person name="Oren A."/>
            <person name="Chaudhuri R.R."/>
            <person name="La Ragione R."/>
            <person name="Hildebrand F."/>
            <person name="Pallen M.J."/>
        </authorList>
    </citation>
    <scope>NUCLEOTIDE SEQUENCE</scope>
    <source>
        <strain evidence="1">4100</strain>
    </source>
</reference>
<reference evidence="1" key="2">
    <citation type="submission" date="2021-09" db="EMBL/GenBank/DDBJ databases">
        <authorList>
            <person name="Gilroy R."/>
        </authorList>
    </citation>
    <scope>NUCLEOTIDE SEQUENCE</scope>
    <source>
        <strain evidence="1">4100</strain>
    </source>
</reference>
<proteinExistence type="predicted"/>
<protein>
    <submittedName>
        <fullName evidence="1">Uncharacterized protein</fullName>
    </submittedName>
</protein>
<evidence type="ECO:0000313" key="1">
    <source>
        <dbReference type="EMBL" id="HJE40124.1"/>
    </source>
</evidence>
<dbReference type="Proteomes" id="UP000711407">
    <property type="component" value="Unassembled WGS sequence"/>
</dbReference>
<organism evidence="1 2">
    <name type="scientific">Candidatus Amulumruptor caecigallinarius</name>
    <dbReference type="NCBI Taxonomy" id="2109911"/>
    <lineage>
        <taxon>Bacteria</taxon>
        <taxon>Pseudomonadati</taxon>
        <taxon>Bacteroidota</taxon>
        <taxon>Bacteroidia</taxon>
        <taxon>Bacteroidales</taxon>
        <taxon>Muribaculaceae</taxon>
        <taxon>Candidatus Amulumruptor</taxon>
    </lineage>
</organism>
<comment type="caution">
    <text evidence="1">The sequence shown here is derived from an EMBL/GenBank/DDBJ whole genome shotgun (WGS) entry which is preliminary data.</text>
</comment>
<evidence type="ECO:0000313" key="2">
    <source>
        <dbReference type="Proteomes" id="UP000711407"/>
    </source>
</evidence>
<dbReference type="AlphaFoldDB" id="A0A4Q0U8P0"/>